<gene>
    <name evidence="2" type="ORF">B0T19DRAFT_127539</name>
</gene>
<organism evidence="2 3">
    <name type="scientific">Cercophora scortea</name>
    <dbReference type="NCBI Taxonomy" id="314031"/>
    <lineage>
        <taxon>Eukaryota</taxon>
        <taxon>Fungi</taxon>
        <taxon>Dikarya</taxon>
        <taxon>Ascomycota</taxon>
        <taxon>Pezizomycotina</taxon>
        <taxon>Sordariomycetes</taxon>
        <taxon>Sordariomycetidae</taxon>
        <taxon>Sordariales</taxon>
        <taxon>Lasiosphaeriaceae</taxon>
        <taxon>Cercophora</taxon>
    </lineage>
</organism>
<evidence type="ECO:0000256" key="1">
    <source>
        <dbReference type="SAM" id="MobiDB-lite"/>
    </source>
</evidence>
<reference evidence="2" key="2">
    <citation type="submission" date="2023-06" db="EMBL/GenBank/DDBJ databases">
        <authorList>
            <consortium name="Lawrence Berkeley National Laboratory"/>
            <person name="Haridas S."/>
            <person name="Hensen N."/>
            <person name="Bonometti L."/>
            <person name="Westerberg I."/>
            <person name="Brannstrom I.O."/>
            <person name="Guillou S."/>
            <person name="Cros-Aarteil S."/>
            <person name="Calhoun S."/>
            <person name="Kuo A."/>
            <person name="Mondo S."/>
            <person name="Pangilinan J."/>
            <person name="Riley R."/>
            <person name="Labutti K."/>
            <person name="Andreopoulos B."/>
            <person name="Lipzen A."/>
            <person name="Chen C."/>
            <person name="Yanf M."/>
            <person name="Daum C."/>
            <person name="Ng V."/>
            <person name="Clum A."/>
            <person name="Steindorff A."/>
            <person name="Ohm R."/>
            <person name="Martin F."/>
            <person name="Silar P."/>
            <person name="Natvig D."/>
            <person name="Lalanne C."/>
            <person name="Gautier V."/>
            <person name="Ament-Velasquez S.L."/>
            <person name="Kruys A."/>
            <person name="Hutchinson M.I."/>
            <person name="Powell A.J."/>
            <person name="Barry K."/>
            <person name="Miller A.N."/>
            <person name="Grigoriev I.V."/>
            <person name="Debuchy R."/>
            <person name="Gladieux P."/>
            <person name="Thoren M.H."/>
            <person name="Johannesson H."/>
        </authorList>
    </citation>
    <scope>NUCLEOTIDE SEQUENCE</scope>
    <source>
        <strain evidence="2">SMH4131-1</strain>
    </source>
</reference>
<feature type="compositionally biased region" description="Basic and acidic residues" evidence="1">
    <location>
        <begin position="439"/>
        <end position="454"/>
    </location>
</feature>
<proteinExistence type="predicted"/>
<dbReference type="Proteomes" id="UP001286456">
    <property type="component" value="Unassembled WGS sequence"/>
</dbReference>
<feature type="region of interest" description="Disordered" evidence="1">
    <location>
        <begin position="419"/>
        <end position="550"/>
    </location>
</feature>
<keyword evidence="3" id="KW-1185">Reference proteome</keyword>
<evidence type="ECO:0000313" key="3">
    <source>
        <dbReference type="Proteomes" id="UP001286456"/>
    </source>
</evidence>
<dbReference type="AlphaFoldDB" id="A0AAE0IYZ0"/>
<accession>A0AAE0IYZ0</accession>
<comment type="caution">
    <text evidence="2">The sequence shown here is derived from an EMBL/GenBank/DDBJ whole genome shotgun (WGS) entry which is preliminary data.</text>
</comment>
<feature type="compositionally biased region" description="Polar residues" evidence="1">
    <location>
        <begin position="527"/>
        <end position="544"/>
    </location>
</feature>
<evidence type="ECO:0000313" key="2">
    <source>
        <dbReference type="EMBL" id="KAK3333490.1"/>
    </source>
</evidence>
<sequence>MACSRDTSPTIRAHVIAAYSDAELDRYLDEHRLEGGGAAVVDVEDWENLPQSFIQRLKDRAQRASDAPRSRPIDLDQVTARLLATTGNDTSTLPQGNPPEHLRDLFAKPGEILGPTPPPIPLEDLERDRYHELVLAGGRPLYEIELIDEVSKDPETYREMLRPWVRYPDAEKPWWEVFARQSDHWDDFRRWQVLNRNEGRPRYVVVNYRYFSCDHAYNNFVWYFRRESPDYTEAAKKLLAEYGFTRPFQLQDDPKQQDKLTTWIEYLGYAYAVHHRCTRFVEKLRPDYDKAWKTLVDLKVLRPSDTDEYVCDLGFSAQCDCERERAEKAVGAAEAALVLVQETGDDPRGSPHTPTRLQIARSRLDAAKQSLNSIKRRNEFVTDFKVAARDYLNAKHDTDRHSAKMRWILEQVPVVEAEWKEESGAAEESSQTPRGTKRRLTDDRDDEVTNHQDLQEQWSNGQIGIPSDSSPRSALAGKPSKRSRRDETADDERPLKRLRQTRSSGLTEVTSPDQTVTRSRSRESVITPVQTSTPDQKPNGTNRAPPTRDHFNQVNFAQGLGIWKARGACGRKMSTRYSSRLC</sequence>
<protein>
    <submittedName>
        <fullName evidence="2">Uncharacterized protein</fullName>
    </submittedName>
</protein>
<feature type="compositionally biased region" description="Basic and acidic residues" evidence="1">
    <location>
        <begin position="484"/>
        <end position="495"/>
    </location>
</feature>
<feature type="compositionally biased region" description="Polar residues" evidence="1">
    <location>
        <begin position="501"/>
        <end position="518"/>
    </location>
</feature>
<name>A0AAE0IYZ0_9PEZI</name>
<feature type="compositionally biased region" description="Polar residues" evidence="1">
    <location>
        <begin position="455"/>
        <end position="472"/>
    </location>
</feature>
<reference evidence="2" key="1">
    <citation type="journal article" date="2023" name="Mol. Phylogenet. Evol.">
        <title>Genome-scale phylogeny and comparative genomics of the fungal order Sordariales.</title>
        <authorList>
            <person name="Hensen N."/>
            <person name="Bonometti L."/>
            <person name="Westerberg I."/>
            <person name="Brannstrom I.O."/>
            <person name="Guillou S."/>
            <person name="Cros-Aarteil S."/>
            <person name="Calhoun S."/>
            <person name="Haridas S."/>
            <person name="Kuo A."/>
            <person name="Mondo S."/>
            <person name="Pangilinan J."/>
            <person name="Riley R."/>
            <person name="LaButti K."/>
            <person name="Andreopoulos B."/>
            <person name="Lipzen A."/>
            <person name="Chen C."/>
            <person name="Yan M."/>
            <person name="Daum C."/>
            <person name="Ng V."/>
            <person name="Clum A."/>
            <person name="Steindorff A."/>
            <person name="Ohm R.A."/>
            <person name="Martin F."/>
            <person name="Silar P."/>
            <person name="Natvig D.O."/>
            <person name="Lalanne C."/>
            <person name="Gautier V."/>
            <person name="Ament-Velasquez S.L."/>
            <person name="Kruys A."/>
            <person name="Hutchinson M.I."/>
            <person name="Powell A.J."/>
            <person name="Barry K."/>
            <person name="Miller A.N."/>
            <person name="Grigoriev I.V."/>
            <person name="Debuchy R."/>
            <person name="Gladieux P."/>
            <person name="Hiltunen Thoren M."/>
            <person name="Johannesson H."/>
        </authorList>
    </citation>
    <scope>NUCLEOTIDE SEQUENCE</scope>
    <source>
        <strain evidence="2">SMH4131-1</strain>
    </source>
</reference>
<dbReference type="EMBL" id="JAUEPO010000002">
    <property type="protein sequence ID" value="KAK3333490.1"/>
    <property type="molecule type" value="Genomic_DNA"/>
</dbReference>